<dbReference type="GO" id="GO:0042742">
    <property type="term" value="P:defense response to bacterium"/>
    <property type="evidence" value="ECO:0007669"/>
    <property type="project" value="UniProtKB-KW"/>
</dbReference>
<dbReference type="PROSITE" id="PS50939">
    <property type="entry name" value="CYTOCHROME_B561"/>
    <property type="match status" value="1"/>
</dbReference>
<reference evidence="23" key="1">
    <citation type="submission" date="2018-04" db="EMBL/GenBank/DDBJ databases">
        <authorList>
            <person name="Go L.Y."/>
            <person name="Mitchell J.A."/>
        </authorList>
    </citation>
    <scope>NUCLEOTIDE SEQUENCE</scope>
    <source>
        <tissue evidence="23">Whole organism</tissue>
    </source>
</reference>
<dbReference type="InterPro" id="IPR005018">
    <property type="entry name" value="DOMON_domain"/>
</dbReference>
<evidence type="ECO:0000256" key="18">
    <source>
        <dbReference type="ARBA" id="ARBA00023180"/>
    </source>
</evidence>
<keyword evidence="18" id="KW-0325">Glycoprotein</keyword>
<evidence type="ECO:0000313" key="24">
    <source>
        <dbReference type="EMBL" id="SSX27142.1"/>
    </source>
</evidence>
<name>A0A336M9W8_CULSO</name>
<dbReference type="PANTHER" id="PTHR45828">
    <property type="entry name" value="CYTOCHROME B561/FERRIC REDUCTASE TRANSMEMBRANE"/>
    <property type="match status" value="1"/>
</dbReference>
<evidence type="ECO:0000256" key="7">
    <source>
        <dbReference type="ARBA" id="ARBA00022525"/>
    </source>
</evidence>
<dbReference type="AlphaFoldDB" id="A0A336M9W8"/>
<feature type="chain" id="PRO_5036328654" evidence="20">
    <location>
        <begin position="22"/>
        <end position="584"/>
    </location>
</feature>
<evidence type="ECO:0000259" key="21">
    <source>
        <dbReference type="PROSITE" id="PS50939"/>
    </source>
</evidence>
<feature type="transmembrane region" description="Helical" evidence="19">
    <location>
        <begin position="377"/>
        <end position="397"/>
    </location>
</feature>
<evidence type="ECO:0000256" key="1">
    <source>
        <dbReference type="ARBA" id="ARBA00001970"/>
    </source>
</evidence>
<dbReference type="CDD" id="cd08544">
    <property type="entry name" value="Reeler"/>
    <property type="match status" value="1"/>
</dbReference>
<keyword evidence="7" id="KW-0964">Secreted</keyword>
<dbReference type="CDD" id="cd08760">
    <property type="entry name" value="Cyt_b561_FRRS1_like"/>
    <property type="match status" value="1"/>
</dbReference>
<keyword evidence="11 20" id="KW-0732">Signal</keyword>
<evidence type="ECO:0000256" key="9">
    <source>
        <dbReference type="ARBA" id="ARBA00022588"/>
    </source>
</evidence>
<comment type="cofactor">
    <cofactor evidence="1">
        <name>heme b</name>
        <dbReference type="ChEBI" id="CHEBI:60344"/>
    </cofactor>
</comment>
<feature type="domain" description="Reelin" evidence="22">
    <location>
        <begin position="16"/>
        <end position="187"/>
    </location>
</feature>
<evidence type="ECO:0000256" key="2">
    <source>
        <dbReference type="ARBA" id="ARBA00004141"/>
    </source>
</evidence>
<dbReference type="EMBL" id="UFQT01000775">
    <property type="protein sequence ID" value="SSX27142.1"/>
    <property type="molecule type" value="Genomic_DNA"/>
</dbReference>
<dbReference type="OMA" id="CRIEREN"/>
<dbReference type="InterPro" id="IPR042307">
    <property type="entry name" value="Reeler_sf"/>
</dbReference>
<evidence type="ECO:0000256" key="4">
    <source>
        <dbReference type="ARBA" id="ARBA00008501"/>
    </source>
</evidence>
<evidence type="ECO:0000259" key="22">
    <source>
        <dbReference type="PROSITE" id="PS51019"/>
    </source>
</evidence>
<dbReference type="Pfam" id="PF03351">
    <property type="entry name" value="DOMON"/>
    <property type="match status" value="1"/>
</dbReference>
<feature type="domain" description="Cytochrome b561" evidence="21">
    <location>
        <begin position="339"/>
        <end position="541"/>
    </location>
</feature>
<keyword evidence="13" id="KW-0249">Electron transport</keyword>
<comment type="similarity">
    <text evidence="4">Belongs to the insect defense protein family.</text>
</comment>
<organism evidence="24">
    <name type="scientific">Culicoides sonorensis</name>
    <name type="common">Biting midge</name>
    <dbReference type="NCBI Taxonomy" id="179676"/>
    <lineage>
        <taxon>Eukaryota</taxon>
        <taxon>Metazoa</taxon>
        <taxon>Ecdysozoa</taxon>
        <taxon>Arthropoda</taxon>
        <taxon>Hexapoda</taxon>
        <taxon>Insecta</taxon>
        <taxon>Pterygota</taxon>
        <taxon>Neoptera</taxon>
        <taxon>Endopterygota</taxon>
        <taxon>Diptera</taxon>
        <taxon>Nematocera</taxon>
        <taxon>Chironomoidea</taxon>
        <taxon>Ceratopogonidae</taxon>
        <taxon>Ceratopogoninae</taxon>
        <taxon>Culicoides</taxon>
        <taxon>Monoculicoides</taxon>
    </lineage>
</organism>
<feature type="transmembrane region" description="Helical" evidence="19">
    <location>
        <begin position="418"/>
        <end position="438"/>
    </location>
</feature>
<reference evidence="24" key="2">
    <citation type="submission" date="2018-07" db="EMBL/GenBank/DDBJ databases">
        <authorList>
            <person name="Quirk P.G."/>
            <person name="Krulwich T.A."/>
        </authorList>
    </citation>
    <scope>NUCLEOTIDE SEQUENCE</scope>
</reference>
<dbReference type="PANTHER" id="PTHR45828:SF9">
    <property type="entry name" value="CELL WALL INTEGRITY AND STRESS RESPONSE COMPONENT 4-LIKE-RELATED"/>
    <property type="match status" value="1"/>
</dbReference>
<dbReference type="PROSITE" id="PS51019">
    <property type="entry name" value="REELIN"/>
    <property type="match status" value="1"/>
</dbReference>
<dbReference type="EMBL" id="UFQS01000775">
    <property type="protein sequence ID" value="SSX06797.1"/>
    <property type="molecule type" value="Genomic_DNA"/>
</dbReference>
<evidence type="ECO:0000256" key="13">
    <source>
        <dbReference type="ARBA" id="ARBA00022982"/>
    </source>
</evidence>
<keyword evidence="6" id="KW-0813">Transport</keyword>
<sequence length="584" mass="65709">MKISLILIFSTIFIGKFCIQAYPGGAPASVCETMSPRHNGILPQTEPSPFKITLNSTTIENTENLIEVTIESTDPLKEFKGFIIQAREDTSIYKTIGTFSIENEISNQSKAITCQVESDTITHNSRVGKSSMKFLYVAPSGFKGTVTIVATILESFEIFYEKVTSQPISIDTSGQITTTPEITTVLPIDDTFYDDCGIKKSCFGEPDNCIESKSCFFATSVAKNLNGTYFFELITYQRQARYVALALSSIERMGPTTVMECVRESNRDIKKYDSWMTSSRGVTRENVPQNLTQLVYNAIDANLFICRIERENETIVRGERFSLDDTKYHLLLASGSDLLDDGIGYHDLGAKASDMRLLGNIQTFGTPSTLFFRLHGVFMFIAWIGTSTIGIFFARYYKKQWPEKKFMNKDLWFAGHQICMTLTWLFTIVGFVLIFIKVGTWSDIKNPHPILGVITTGLCFIQPLGAMFRPAPNGKNRRWFNWIHLFLGNSAHFLGVLSIIFAVTLPKANLAYEMYYIIIAFAIYYALAHILCSVATEEENIQNSKKEKAKDVNVSMWKNIFLLMHVTIILALTISGIILICKGV</sequence>
<keyword evidence="12" id="KW-0391">Immunity</keyword>
<dbReference type="GO" id="GO:0045087">
    <property type="term" value="P:innate immune response"/>
    <property type="evidence" value="ECO:0007669"/>
    <property type="project" value="UniProtKB-KW"/>
</dbReference>
<evidence type="ECO:0000256" key="11">
    <source>
        <dbReference type="ARBA" id="ARBA00022729"/>
    </source>
</evidence>
<comment type="similarity">
    <text evidence="5">Belongs to the FRRS1 family.</text>
</comment>
<evidence type="ECO:0000256" key="12">
    <source>
        <dbReference type="ARBA" id="ARBA00022859"/>
    </source>
</evidence>
<dbReference type="GO" id="GO:0016020">
    <property type="term" value="C:membrane"/>
    <property type="evidence" value="ECO:0007669"/>
    <property type="project" value="UniProtKB-SubCell"/>
</dbReference>
<evidence type="ECO:0000256" key="3">
    <source>
        <dbReference type="ARBA" id="ARBA00004613"/>
    </source>
</evidence>
<evidence type="ECO:0000256" key="6">
    <source>
        <dbReference type="ARBA" id="ARBA00022448"/>
    </source>
</evidence>
<evidence type="ECO:0000256" key="5">
    <source>
        <dbReference type="ARBA" id="ARBA00009195"/>
    </source>
</evidence>
<evidence type="ECO:0000256" key="19">
    <source>
        <dbReference type="SAM" id="Phobius"/>
    </source>
</evidence>
<feature type="transmembrane region" description="Helical" evidence="19">
    <location>
        <begin position="480"/>
        <end position="503"/>
    </location>
</feature>
<dbReference type="GO" id="GO:0005576">
    <property type="term" value="C:extracellular region"/>
    <property type="evidence" value="ECO:0007669"/>
    <property type="project" value="UniProtKB-SubCell"/>
</dbReference>
<evidence type="ECO:0000256" key="16">
    <source>
        <dbReference type="ARBA" id="ARBA00023022"/>
    </source>
</evidence>
<dbReference type="InterPro" id="IPR002861">
    <property type="entry name" value="Reeler_dom"/>
</dbReference>
<keyword evidence="14 19" id="KW-1133">Transmembrane helix</keyword>
<evidence type="ECO:0000256" key="14">
    <source>
        <dbReference type="ARBA" id="ARBA00022989"/>
    </source>
</evidence>
<gene>
    <name evidence="24" type="primary">CSON014204</name>
</gene>
<keyword evidence="8" id="KW-0929">Antimicrobial</keyword>
<keyword evidence="17 19" id="KW-0472">Membrane</keyword>
<evidence type="ECO:0000313" key="23">
    <source>
        <dbReference type="EMBL" id="SSX06797.1"/>
    </source>
</evidence>
<keyword evidence="15" id="KW-0408">Iron</keyword>
<dbReference type="SMART" id="SM00665">
    <property type="entry name" value="B561"/>
    <property type="match status" value="1"/>
</dbReference>
<feature type="transmembrane region" description="Helical" evidence="19">
    <location>
        <begin position="557"/>
        <end position="580"/>
    </location>
</feature>
<keyword evidence="9" id="KW-0399">Innate immunity</keyword>
<feature type="signal peptide" evidence="20">
    <location>
        <begin position="1"/>
        <end position="21"/>
    </location>
</feature>
<dbReference type="CDD" id="cd09628">
    <property type="entry name" value="DOMON_SDR_2_like"/>
    <property type="match status" value="1"/>
</dbReference>
<dbReference type="Pfam" id="PF02014">
    <property type="entry name" value="Reeler"/>
    <property type="match status" value="1"/>
</dbReference>
<dbReference type="InterPro" id="IPR051237">
    <property type="entry name" value="Ferric-chelate_Red/DefProt"/>
</dbReference>
<evidence type="ECO:0000256" key="15">
    <source>
        <dbReference type="ARBA" id="ARBA00023004"/>
    </source>
</evidence>
<evidence type="ECO:0000256" key="20">
    <source>
        <dbReference type="SAM" id="SignalP"/>
    </source>
</evidence>
<proteinExistence type="inferred from homology"/>
<feature type="transmembrane region" description="Helical" evidence="19">
    <location>
        <begin position="515"/>
        <end position="536"/>
    </location>
</feature>
<accession>A0A336M9W8</accession>
<protein>
    <submittedName>
        <fullName evidence="24">CSON014204 protein</fullName>
    </submittedName>
</protein>
<feature type="transmembrane region" description="Helical" evidence="19">
    <location>
        <begin position="450"/>
        <end position="468"/>
    </location>
</feature>
<keyword evidence="10 19" id="KW-0812">Transmembrane</keyword>
<evidence type="ECO:0000256" key="8">
    <source>
        <dbReference type="ARBA" id="ARBA00022529"/>
    </source>
</evidence>
<dbReference type="Gene3D" id="2.60.40.4060">
    <property type="entry name" value="Reeler domain"/>
    <property type="match status" value="1"/>
</dbReference>
<evidence type="ECO:0000256" key="17">
    <source>
        <dbReference type="ARBA" id="ARBA00023136"/>
    </source>
</evidence>
<dbReference type="InterPro" id="IPR006593">
    <property type="entry name" value="Cyt_b561/ferric_Rdtase_TM"/>
</dbReference>
<dbReference type="Gene3D" id="1.20.120.1770">
    <property type="match status" value="1"/>
</dbReference>
<evidence type="ECO:0000256" key="10">
    <source>
        <dbReference type="ARBA" id="ARBA00022692"/>
    </source>
</evidence>
<keyword evidence="16" id="KW-0044">Antibiotic</keyword>
<comment type="subcellular location">
    <subcellularLocation>
        <location evidence="2">Membrane</location>
        <topology evidence="2">Multi-pass membrane protein</topology>
    </subcellularLocation>
    <subcellularLocation>
        <location evidence="3">Secreted</location>
    </subcellularLocation>
</comment>
<dbReference type="VEuPathDB" id="VectorBase:CSON014204"/>